<dbReference type="Proteomes" id="UP000017090">
    <property type="component" value="Unassembled WGS sequence"/>
</dbReference>
<evidence type="ECO:0000256" key="1">
    <source>
        <dbReference type="SAM" id="MobiDB-lite"/>
    </source>
</evidence>
<dbReference type="PATRIC" id="fig|1111454.3.peg.1298"/>
<evidence type="ECO:0000313" key="2">
    <source>
        <dbReference type="EMBL" id="ERT59266.1"/>
    </source>
</evidence>
<protein>
    <submittedName>
        <fullName evidence="2">Uncharacterized protein</fullName>
    </submittedName>
</protein>
<dbReference type="STRING" id="1111454.HMPREF1250_1374"/>
<gene>
    <name evidence="2" type="ORF">HMPREF1250_1374</name>
</gene>
<dbReference type="EMBL" id="AWXA01000037">
    <property type="protein sequence ID" value="ERT59266.1"/>
    <property type="molecule type" value="Genomic_DNA"/>
</dbReference>
<dbReference type="AlphaFoldDB" id="U7UIZ9"/>
<dbReference type="RefSeq" id="WP_023053893.1">
    <property type="nucleotide sequence ID" value="NZ_AWXA01000037.1"/>
</dbReference>
<proteinExistence type="predicted"/>
<comment type="caution">
    <text evidence="2">The sequence shown here is derived from an EMBL/GenBank/DDBJ whole genome shotgun (WGS) entry which is preliminary data.</text>
</comment>
<sequence>MAKHKIPKNRSLEDMFAGVKEELTFETADWDDGEPRRSPSGAAKAARQSPGDFRKQFFTEDLQEKVGALLLEIKMAYYKDGVGDISLQAVRDGRNIVIKTAPKAVKKGGGLQ</sequence>
<name>U7UIZ9_9FIRM</name>
<dbReference type="OrthoDB" id="1629499at2"/>
<feature type="region of interest" description="Disordered" evidence="1">
    <location>
        <begin position="27"/>
        <end position="52"/>
    </location>
</feature>
<evidence type="ECO:0000313" key="3">
    <source>
        <dbReference type="Proteomes" id="UP000017090"/>
    </source>
</evidence>
<keyword evidence="3" id="KW-1185">Reference proteome</keyword>
<reference evidence="2 3" key="1">
    <citation type="submission" date="2013-09" db="EMBL/GenBank/DDBJ databases">
        <authorList>
            <person name="Durkin A.S."/>
            <person name="Haft D.R."/>
            <person name="McCorrison J."/>
            <person name="Torralba M."/>
            <person name="Gillis M."/>
            <person name="Haft D.H."/>
            <person name="Methe B."/>
            <person name="Sutton G."/>
            <person name="Nelson K.E."/>
        </authorList>
    </citation>
    <scope>NUCLEOTIDE SEQUENCE [LARGE SCALE GENOMIC DNA]</scope>
    <source>
        <strain evidence="2 3">BV3C16-1</strain>
    </source>
</reference>
<organism evidence="2 3">
    <name type="scientific">Megasphaera vaginalis</name>
    <name type="common">ex Srinivasan et al. 2021</name>
    <dbReference type="NCBI Taxonomy" id="1111454"/>
    <lineage>
        <taxon>Bacteria</taxon>
        <taxon>Bacillati</taxon>
        <taxon>Bacillota</taxon>
        <taxon>Negativicutes</taxon>
        <taxon>Veillonellales</taxon>
        <taxon>Veillonellaceae</taxon>
        <taxon>Megasphaera</taxon>
    </lineage>
</organism>
<dbReference type="eggNOG" id="ENOG5033EYJ">
    <property type="taxonomic scope" value="Bacteria"/>
</dbReference>
<accession>U7UIZ9</accession>